<name>A0ABQ9MZX6_HEVBR</name>
<organism evidence="3 4">
    <name type="scientific">Hevea brasiliensis</name>
    <name type="common">Para rubber tree</name>
    <name type="synonym">Siphonia brasiliensis</name>
    <dbReference type="NCBI Taxonomy" id="3981"/>
    <lineage>
        <taxon>Eukaryota</taxon>
        <taxon>Viridiplantae</taxon>
        <taxon>Streptophyta</taxon>
        <taxon>Embryophyta</taxon>
        <taxon>Tracheophyta</taxon>
        <taxon>Spermatophyta</taxon>
        <taxon>Magnoliopsida</taxon>
        <taxon>eudicotyledons</taxon>
        <taxon>Gunneridae</taxon>
        <taxon>Pentapetalae</taxon>
        <taxon>rosids</taxon>
        <taxon>fabids</taxon>
        <taxon>Malpighiales</taxon>
        <taxon>Euphorbiaceae</taxon>
        <taxon>Crotonoideae</taxon>
        <taxon>Micrandreae</taxon>
        <taxon>Hevea</taxon>
    </lineage>
</organism>
<comment type="caution">
    <text evidence="3">The sequence shown here is derived from an EMBL/GenBank/DDBJ whole genome shotgun (WGS) entry which is preliminary data.</text>
</comment>
<keyword evidence="2" id="KW-1133">Transmembrane helix</keyword>
<sequence>MATNSASETSTFPAADVDKELHPAHNKKLEVDSVSSDIATSKDLKEQEEATQKKKERERRRDAVQTLKTTILVSAVIVAVAGAAFAITRKLREK</sequence>
<feature type="compositionally biased region" description="Basic and acidic residues" evidence="1">
    <location>
        <begin position="40"/>
        <end position="63"/>
    </location>
</feature>
<keyword evidence="2" id="KW-0472">Membrane</keyword>
<evidence type="ECO:0008006" key="5">
    <source>
        <dbReference type="Google" id="ProtNLM"/>
    </source>
</evidence>
<proteinExistence type="predicted"/>
<dbReference type="EMBL" id="JARPOI010000003">
    <property type="protein sequence ID" value="KAJ9184495.1"/>
    <property type="molecule type" value="Genomic_DNA"/>
</dbReference>
<dbReference type="PANTHER" id="PTHR37741:SF1">
    <property type="entry name" value="TRANSMEMBRANE PROTEIN"/>
    <property type="match status" value="1"/>
</dbReference>
<evidence type="ECO:0000313" key="3">
    <source>
        <dbReference type="EMBL" id="KAJ9184495.1"/>
    </source>
</evidence>
<keyword evidence="2" id="KW-0812">Transmembrane</keyword>
<feature type="region of interest" description="Disordered" evidence="1">
    <location>
        <begin position="1"/>
        <end position="63"/>
    </location>
</feature>
<feature type="transmembrane region" description="Helical" evidence="2">
    <location>
        <begin position="69"/>
        <end position="88"/>
    </location>
</feature>
<keyword evidence="4" id="KW-1185">Reference proteome</keyword>
<feature type="compositionally biased region" description="Basic and acidic residues" evidence="1">
    <location>
        <begin position="16"/>
        <end position="31"/>
    </location>
</feature>
<protein>
    <recommendedName>
        <fullName evidence="5">Transmembrane protein</fullName>
    </recommendedName>
</protein>
<evidence type="ECO:0000256" key="2">
    <source>
        <dbReference type="SAM" id="Phobius"/>
    </source>
</evidence>
<evidence type="ECO:0000256" key="1">
    <source>
        <dbReference type="SAM" id="MobiDB-lite"/>
    </source>
</evidence>
<feature type="compositionally biased region" description="Polar residues" evidence="1">
    <location>
        <begin position="1"/>
        <end position="12"/>
    </location>
</feature>
<dbReference type="Proteomes" id="UP001174677">
    <property type="component" value="Chromosome 3"/>
</dbReference>
<reference evidence="3" key="1">
    <citation type="journal article" date="2023" name="Plant Biotechnol. J.">
        <title>Chromosome-level wild Hevea brasiliensis genome provides new tools for genomic-assisted breeding and valuable loci to elevate rubber yield.</title>
        <authorList>
            <person name="Cheng H."/>
            <person name="Song X."/>
            <person name="Hu Y."/>
            <person name="Wu T."/>
            <person name="Yang Q."/>
            <person name="An Z."/>
            <person name="Feng S."/>
            <person name="Deng Z."/>
            <person name="Wu W."/>
            <person name="Zeng X."/>
            <person name="Tu M."/>
            <person name="Wang X."/>
            <person name="Huang H."/>
        </authorList>
    </citation>
    <scope>NUCLEOTIDE SEQUENCE</scope>
    <source>
        <strain evidence="3">MT/VB/25A 57/8</strain>
    </source>
</reference>
<accession>A0ABQ9MZX6</accession>
<gene>
    <name evidence="3" type="ORF">P3X46_004212</name>
</gene>
<evidence type="ECO:0000313" key="4">
    <source>
        <dbReference type="Proteomes" id="UP001174677"/>
    </source>
</evidence>
<dbReference type="PANTHER" id="PTHR37741">
    <property type="entry name" value="TRANSMEMBRANE PROTEIN"/>
    <property type="match status" value="1"/>
</dbReference>